<dbReference type="GO" id="GO:0042026">
    <property type="term" value="P:protein refolding"/>
    <property type="evidence" value="ECO:0007669"/>
    <property type="project" value="InterPro"/>
</dbReference>
<reference evidence="4 5" key="1">
    <citation type="journal article" date="2014" name="Am. J. Bot.">
        <title>Genome assembly and annotation for red clover (Trifolium pratense; Fabaceae).</title>
        <authorList>
            <person name="Istvanek J."/>
            <person name="Jaros M."/>
            <person name="Krenek A."/>
            <person name="Repkova J."/>
        </authorList>
    </citation>
    <scope>NUCLEOTIDE SEQUENCE [LARGE SCALE GENOMIC DNA]</scope>
    <source>
        <strain evidence="5">cv. Tatra</strain>
        <tissue evidence="4">Young leaves</tissue>
    </source>
</reference>
<evidence type="ECO:0000256" key="2">
    <source>
        <dbReference type="ARBA" id="ARBA00023186"/>
    </source>
</evidence>
<evidence type="ECO:0000313" key="5">
    <source>
        <dbReference type="Proteomes" id="UP000236291"/>
    </source>
</evidence>
<protein>
    <submittedName>
        <fullName evidence="4">Chaperonin CPN60-2 mitochondrial-like</fullName>
    </submittedName>
</protein>
<comment type="similarity">
    <text evidence="1">Belongs to the chaperonin (HSP60) family.</text>
</comment>
<comment type="caution">
    <text evidence="4">The sequence shown here is derived from an EMBL/GenBank/DDBJ whole genome shotgun (WGS) entry which is preliminary data.</text>
</comment>
<dbReference type="GO" id="GO:0140662">
    <property type="term" value="F:ATP-dependent protein folding chaperone"/>
    <property type="evidence" value="ECO:0007669"/>
    <property type="project" value="InterPro"/>
</dbReference>
<dbReference type="PANTHER" id="PTHR45633">
    <property type="entry name" value="60 KDA HEAT SHOCK PROTEIN, MITOCHONDRIAL"/>
    <property type="match status" value="1"/>
</dbReference>
<evidence type="ECO:0000313" key="4">
    <source>
        <dbReference type="EMBL" id="PNX84636.1"/>
    </source>
</evidence>
<organism evidence="4 5">
    <name type="scientific">Trifolium pratense</name>
    <name type="common">Red clover</name>
    <dbReference type="NCBI Taxonomy" id="57577"/>
    <lineage>
        <taxon>Eukaryota</taxon>
        <taxon>Viridiplantae</taxon>
        <taxon>Streptophyta</taxon>
        <taxon>Embryophyta</taxon>
        <taxon>Tracheophyta</taxon>
        <taxon>Spermatophyta</taxon>
        <taxon>Magnoliopsida</taxon>
        <taxon>eudicotyledons</taxon>
        <taxon>Gunneridae</taxon>
        <taxon>Pentapetalae</taxon>
        <taxon>rosids</taxon>
        <taxon>fabids</taxon>
        <taxon>Fabales</taxon>
        <taxon>Fabaceae</taxon>
        <taxon>Papilionoideae</taxon>
        <taxon>50 kb inversion clade</taxon>
        <taxon>NPAAA clade</taxon>
        <taxon>Hologalegina</taxon>
        <taxon>IRL clade</taxon>
        <taxon>Trifolieae</taxon>
        <taxon>Trifolium</taxon>
    </lineage>
</organism>
<dbReference type="Pfam" id="PF00118">
    <property type="entry name" value="Cpn60_TCP1"/>
    <property type="match status" value="1"/>
</dbReference>
<dbReference type="EMBL" id="ASHM01046820">
    <property type="protein sequence ID" value="PNX84636.1"/>
    <property type="molecule type" value="Genomic_DNA"/>
</dbReference>
<feature type="region of interest" description="Disordered" evidence="3">
    <location>
        <begin position="77"/>
        <end position="102"/>
    </location>
</feature>
<feature type="compositionally biased region" description="Gly residues" evidence="3">
    <location>
        <begin position="89"/>
        <end position="102"/>
    </location>
</feature>
<gene>
    <name evidence="4" type="ORF">L195_g040699</name>
</gene>
<dbReference type="Proteomes" id="UP000236291">
    <property type="component" value="Unassembled WGS sequence"/>
</dbReference>
<evidence type="ECO:0000256" key="3">
    <source>
        <dbReference type="SAM" id="MobiDB-lite"/>
    </source>
</evidence>
<dbReference type="InterPro" id="IPR001844">
    <property type="entry name" value="Cpn60/GroEL"/>
</dbReference>
<dbReference type="InterPro" id="IPR027413">
    <property type="entry name" value="GROEL-like_equatorial_sf"/>
</dbReference>
<dbReference type="STRING" id="57577.A0A2K3M1G2"/>
<dbReference type="InterPro" id="IPR002423">
    <property type="entry name" value="Cpn60/GroEL/TCP-1"/>
</dbReference>
<reference evidence="4 5" key="2">
    <citation type="journal article" date="2017" name="Front. Plant Sci.">
        <title>Gene Classification and Mining of Molecular Markers Useful in Red Clover (Trifolium pratense) Breeding.</title>
        <authorList>
            <person name="Istvanek J."/>
            <person name="Dluhosova J."/>
            <person name="Dluhos P."/>
            <person name="Patkova L."/>
            <person name="Nedelnik J."/>
            <person name="Repkova J."/>
        </authorList>
    </citation>
    <scope>NUCLEOTIDE SEQUENCE [LARGE SCALE GENOMIC DNA]</scope>
    <source>
        <strain evidence="5">cv. Tatra</strain>
        <tissue evidence="4">Young leaves</tissue>
    </source>
</reference>
<sequence>MQTPVHTIASNAGVEGAVVVGKLLEQDNPDLGYDAAKGEYVDMVKAGIIDPLKVIRTALVDAASVSSLMTTTEAIVSDLPSDDKDGSAMPGGMGGMGGMGGY</sequence>
<keyword evidence="2" id="KW-0143">Chaperone</keyword>
<dbReference type="AlphaFoldDB" id="A0A2K3M1G2"/>
<proteinExistence type="inferred from homology"/>
<accession>A0A2K3M1G2</accession>
<evidence type="ECO:0000256" key="1">
    <source>
        <dbReference type="ARBA" id="ARBA00006607"/>
    </source>
</evidence>
<name>A0A2K3M1G2_TRIPR</name>
<dbReference type="ExpressionAtlas" id="A0A2K3M1G2">
    <property type="expression patterns" value="baseline"/>
</dbReference>
<dbReference type="SUPFAM" id="SSF48592">
    <property type="entry name" value="GroEL equatorial domain-like"/>
    <property type="match status" value="1"/>
</dbReference>
<dbReference type="GO" id="GO:0005524">
    <property type="term" value="F:ATP binding"/>
    <property type="evidence" value="ECO:0007669"/>
    <property type="project" value="InterPro"/>
</dbReference>
<dbReference type="Gene3D" id="1.10.560.10">
    <property type="entry name" value="GroEL-like equatorial domain"/>
    <property type="match status" value="1"/>
</dbReference>